<accession>A0A9P0VQS9</accession>
<gene>
    <name evidence="1" type="ORF">CEURO_LOCUS179</name>
</gene>
<organism evidence="1 2">
    <name type="scientific">Cuscuta europaea</name>
    <name type="common">European dodder</name>
    <dbReference type="NCBI Taxonomy" id="41803"/>
    <lineage>
        <taxon>Eukaryota</taxon>
        <taxon>Viridiplantae</taxon>
        <taxon>Streptophyta</taxon>
        <taxon>Embryophyta</taxon>
        <taxon>Tracheophyta</taxon>
        <taxon>Spermatophyta</taxon>
        <taxon>Magnoliopsida</taxon>
        <taxon>eudicotyledons</taxon>
        <taxon>Gunneridae</taxon>
        <taxon>Pentapetalae</taxon>
        <taxon>asterids</taxon>
        <taxon>lamiids</taxon>
        <taxon>Solanales</taxon>
        <taxon>Convolvulaceae</taxon>
        <taxon>Cuscuteae</taxon>
        <taxon>Cuscuta</taxon>
        <taxon>Cuscuta subgen. Cuscuta</taxon>
    </lineage>
</organism>
<dbReference type="AlphaFoldDB" id="A0A9P0VQS9"/>
<sequence length="110" mass="11579">MTDFGPGCVRFFDYCPNATLWLSTYAAGVAGAPRRWGAGNGLWVGSFFFRLDLQSNAFPATGSSGGRWNWMGWLGVGEGGSGGEASWFDLGSVVPAALTVVAMLGLRHLG</sequence>
<reference evidence="1" key="1">
    <citation type="submission" date="2022-07" db="EMBL/GenBank/DDBJ databases">
        <authorList>
            <person name="Macas J."/>
            <person name="Novak P."/>
            <person name="Neumann P."/>
        </authorList>
    </citation>
    <scope>NUCLEOTIDE SEQUENCE</scope>
</reference>
<dbReference type="Proteomes" id="UP001152484">
    <property type="component" value="Unassembled WGS sequence"/>
</dbReference>
<comment type="caution">
    <text evidence="1">The sequence shown here is derived from an EMBL/GenBank/DDBJ whole genome shotgun (WGS) entry which is preliminary data.</text>
</comment>
<name>A0A9P0VQS9_CUSEU</name>
<protein>
    <submittedName>
        <fullName evidence="1">Uncharacterized protein</fullName>
    </submittedName>
</protein>
<keyword evidence="2" id="KW-1185">Reference proteome</keyword>
<evidence type="ECO:0000313" key="1">
    <source>
        <dbReference type="EMBL" id="CAH9051188.1"/>
    </source>
</evidence>
<evidence type="ECO:0000313" key="2">
    <source>
        <dbReference type="Proteomes" id="UP001152484"/>
    </source>
</evidence>
<proteinExistence type="predicted"/>
<dbReference type="EMBL" id="CAMAPE010000001">
    <property type="protein sequence ID" value="CAH9051188.1"/>
    <property type="molecule type" value="Genomic_DNA"/>
</dbReference>